<feature type="region of interest" description="Disordered" evidence="3">
    <location>
        <begin position="1"/>
        <end position="34"/>
    </location>
</feature>
<evidence type="ECO:0000256" key="1">
    <source>
        <dbReference type="ARBA" id="ARBA00005953"/>
    </source>
</evidence>
<dbReference type="InterPro" id="IPR006684">
    <property type="entry name" value="YbgC/YbaW"/>
</dbReference>
<dbReference type="EMBL" id="JALHAT010000012">
    <property type="protein sequence ID" value="MCJ1960752.1"/>
    <property type="molecule type" value="Genomic_DNA"/>
</dbReference>
<evidence type="ECO:0000259" key="4">
    <source>
        <dbReference type="Pfam" id="PF03061"/>
    </source>
</evidence>
<dbReference type="Pfam" id="PF03061">
    <property type="entry name" value="4HBT"/>
    <property type="match status" value="1"/>
</dbReference>
<dbReference type="RefSeq" id="WP_243799183.1">
    <property type="nucleotide sequence ID" value="NZ_JALHAT010000012.1"/>
</dbReference>
<dbReference type="GO" id="GO:0016787">
    <property type="term" value="F:hydrolase activity"/>
    <property type="evidence" value="ECO:0007669"/>
    <property type="project" value="UniProtKB-KW"/>
</dbReference>
<feature type="domain" description="Thioesterase" evidence="4">
    <location>
        <begin position="51"/>
        <end position="135"/>
    </location>
</feature>
<dbReference type="Proteomes" id="UP001162802">
    <property type="component" value="Unassembled WGS sequence"/>
</dbReference>
<dbReference type="InterPro" id="IPR008272">
    <property type="entry name" value="HB-CoA_thioesterase_AS"/>
</dbReference>
<dbReference type="PANTHER" id="PTHR31793">
    <property type="entry name" value="4-HYDROXYBENZOYL-COA THIOESTERASE FAMILY MEMBER"/>
    <property type="match status" value="1"/>
</dbReference>
<dbReference type="Gene3D" id="3.10.129.10">
    <property type="entry name" value="Hotdog Thioesterase"/>
    <property type="match status" value="1"/>
</dbReference>
<dbReference type="InterPro" id="IPR006683">
    <property type="entry name" value="Thioestr_dom"/>
</dbReference>
<dbReference type="NCBIfam" id="TIGR00051">
    <property type="entry name" value="YbgC/FadM family acyl-CoA thioesterase"/>
    <property type="match status" value="1"/>
</dbReference>
<dbReference type="PANTHER" id="PTHR31793:SF37">
    <property type="entry name" value="ACYL-COA THIOESTER HYDROLASE YBGC"/>
    <property type="match status" value="1"/>
</dbReference>
<evidence type="ECO:0000313" key="6">
    <source>
        <dbReference type="Proteomes" id="UP001162802"/>
    </source>
</evidence>
<dbReference type="PROSITE" id="PS01328">
    <property type="entry name" value="4HBCOA_THIOESTERASE"/>
    <property type="match status" value="1"/>
</dbReference>
<name>A0ABT0AC29_9SPHN</name>
<reference evidence="5" key="1">
    <citation type="submission" date="2022-03" db="EMBL/GenBank/DDBJ databases">
        <title>Identification of a novel bacterium isolated from mangrove sediments.</title>
        <authorList>
            <person name="Pan X."/>
        </authorList>
    </citation>
    <scope>NUCLEOTIDE SEQUENCE</scope>
    <source>
        <strain evidence="5">B2637</strain>
    </source>
</reference>
<comment type="similarity">
    <text evidence="1">Belongs to the 4-hydroxybenzoyl-CoA thioesterase family.</text>
</comment>
<dbReference type="InterPro" id="IPR029069">
    <property type="entry name" value="HotDog_dom_sf"/>
</dbReference>
<evidence type="ECO:0000256" key="2">
    <source>
        <dbReference type="ARBA" id="ARBA00022801"/>
    </source>
</evidence>
<evidence type="ECO:0000256" key="3">
    <source>
        <dbReference type="SAM" id="MobiDB-lite"/>
    </source>
</evidence>
<dbReference type="InterPro" id="IPR050563">
    <property type="entry name" value="4-hydroxybenzoyl-CoA_TE"/>
</dbReference>
<dbReference type="EC" id="3.1.2.-" evidence="5"/>
<comment type="caution">
    <text evidence="5">The sequence shown here is derived from an EMBL/GenBank/DDBJ whole genome shotgun (WGS) entry which is preliminary data.</text>
</comment>
<protein>
    <submittedName>
        <fullName evidence="5">YbgC/FadM family acyl-CoA thioesterase</fullName>
        <ecNumber evidence="5">3.1.2.-</ecNumber>
    </submittedName>
</protein>
<keyword evidence="2 5" id="KW-0378">Hydrolase</keyword>
<sequence>MSAIAPRTMTSPSPLTSLAPVNGTIVPSGNEDASGSHHYPLRVYYDDTDAGGVVYHANYVAWFERARSDLLEVLGIDQSAALEDGSGLYTVAEVHVRYLAPARLGDTVIIVTTAQQVGKVRCTLHQTAWRGETKLAEGVVKVGFIGRDGRPRRQPEAWQQAFATFSPVHPITPASAPEGHE</sequence>
<keyword evidence="6" id="KW-1185">Reference proteome</keyword>
<dbReference type="CDD" id="cd00586">
    <property type="entry name" value="4HBT"/>
    <property type="match status" value="1"/>
</dbReference>
<evidence type="ECO:0000313" key="5">
    <source>
        <dbReference type="EMBL" id="MCJ1960752.1"/>
    </source>
</evidence>
<dbReference type="SUPFAM" id="SSF54637">
    <property type="entry name" value="Thioesterase/thiol ester dehydrase-isomerase"/>
    <property type="match status" value="1"/>
</dbReference>
<proteinExistence type="inferred from homology"/>
<accession>A0ABT0AC29</accession>
<gene>
    <name evidence="5" type="ORF">MTR65_08680</name>
</gene>
<organism evidence="5 6">
    <name type="scientific">Novosphingobium mangrovi</name>
    <name type="common">ex Hu et al. 2023</name>
    <dbReference type="NCBI Taxonomy" id="2930094"/>
    <lineage>
        <taxon>Bacteria</taxon>
        <taxon>Pseudomonadati</taxon>
        <taxon>Pseudomonadota</taxon>
        <taxon>Alphaproteobacteria</taxon>
        <taxon>Sphingomonadales</taxon>
        <taxon>Sphingomonadaceae</taxon>
        <taxon>Novosphingobium</taxon>
    </lineage>
</organism>